<organism evidence="8 9">
    <name type="scientific">Huso huso</name>
    <name type="common">Beluga</name>
    <name type="synonym">Acipenser huso</name>
    <dbReference type="NCBI Taxonomy" id="61971"/>
    <lineage>
        <taxon>Eukaryota</taxon>
        <taxon>Metazoa</taxon>
        <taxon>Chordata</taxon>
        <taxon>Craniata</taxon>
        <taxon>Vertebrata</taxon>
        <taxon>Euteleostomi</taxon>
        <taxon>Actinopterygii</taxon>
        <taxon>Chondrostei</taxon>
        <taxon>Acipenseriformes</taxon>
        <taxon>Acipenseridae</taxon>
        <taxon>Huso</taxon>
    </lineage>
</organism>
<dbReference type="InterPro" id="IPR026939">
    <property type="entry name" value="ZNF706/At2g23090_sf"/>
</dbReference>
<keyword evidence="4" id="KW-0539">Nucleus</keyword>
<evidence type="ECO:0000256" key="5">
    <source>
        <dbReference type="SAM" id="MobiDB-lite"/>
    </source>
</evidence>
<evidence type="ECO:0000313" key="8">
    <source>
        <dbReference type="EMBL" id="KAK6474419.1"/>
    </source>
</evidence>
<evidence type="ECO:0000313" key="9">
    <source>
        <dbReference type="Proteomes" id="UP001369086"/>
    </source>
</evidence>
<feature type="compositionally biased region" description="Basic residues" evidence="5">
    <location>
        <begin position="76"/>
        <end position="86"/>
    </location>
</feature>
<evidence type="ECO:0000256" key="3">
    <source>
        <dbReference type="ARBA" id="ARBA00022490"/>
    </source>
</evidence>
<keyword evidence="3" id="KW-0963">Cytoplasm</keyword>
<dbReference type="InterPro" id="IPR045230">
    <property type="entry name" value="MBS1/2-like"/>
</dbReference>
<comment type="subcellular location">
    <subcellularLocation>
        <location evidence="2">Cytoplasm</location>
    </subcellularLocation>
    <subcellularLocation>
        <location evidence="1">Nucleus</location>
    </subcellularLocation>
</comment>
<feature type="domain" description="C2H2-type" evidence="7">
    <location>
        <begin position="100"/>
        <end position="122"/>
    </location>
</feature>
<dbReference type="EMBL" id="JAHFZB010000025">
    <property type="protein sequence ID" value="KAK6474419.1"/>
    <property type="molecule type" value="Genomic_DNA"/>
</dbReference>
<proteinExistence type="predicted"/>
<sequence length="137" mass="15560">MSNILPSFYSRASSIVFDLSHAIHCPSVSYKTALCARYFLERKSIEHGGRERGRKNRSERSTMARGQQKIQSQQKNLKKQTEKKKHGNDQKAAAMAALVFTCPVCKTQMPDPKTFKQHFESKHPKSPMPPELVDVQA</sequence>
<feature type="region of interest" description="Disordered" evidence="5">
    <location>
        <begin position="45"/>
        <end position="90"/>
    </location>
</feature>
<feature type="compositionally biased region" description="Basic and acidic residues" evidence="5">
    <location>
        <begin position="45"/>
        <end position="62"/>
    </location>
</feature>
<feature type="region of interest" description="Disordered" evidence="5">
    <location>
        <begin position="111"/>
        <end position="137"/>
    </location>
</feature>
<dbReference type="InterPro" id="IPR007513">
    <property type="entry name" value="SERF-like_N"/>
</dbReference>
<feature type="compositionally biased region" description="Basic and acidic residues" evidence="5">
    <location>
        <begin position="113"/>
        <end position="123"/>
    </location>
</feature>
<keyword evidence="9" id="KW-1185">Reference proteome</keyword>
<comment type="caution">
    <text evidence="8">The sequence shown here is derived from an EMBL/GenBank/DDBJ whole genome shotgun (WGS) entry which is preliminary data.</text>
</comment>
<protein>
    <submittedName>
        <fullName evidence="8">Zinc finger protein 706-like</fullName>
    </submittedName>
</protein>
<evidence type="ECO:0000259" key="6">
    <source>
        <dbReference type="Pfam" id="PF04419"/>
    </source>
</evidence>
<feature type="domain" description="Small EDRK-rich factor-like N-terminal" evidence="6">
    <location>
        <begin position="63"/>
        <end position="98"/>
    </location>
</feature>
<accession>A0ABR0YPR0</accession>
<dbReference type="Gene3D" id="4.10.1050.10">
    <property type="entry name" value="At2g23090-like"/>
    <property type="match status" value="1"/>
</dbReference>
<evidence type="ECO:0000256" key="2">
    <source>
        <dbReference type="ARBA" id="ARBA00004496"/>
    </source>
</evidence>
<dbReference type="SUPFAM" id="SSF118359">
    <property type="entry name" value="Expressed protein At2g23090/F21P24.15"/>
    <property type="match status" value="1"/>
</dbReference>
<dbReference type="InterPro" id="IPR013087">
    <property type="entry name" value="Znf_C2H2_type"/>
</dbReference>
<evidence type="ECO:0000256" key="1">
    <source>
        <dbReference type="ARBA" id="ARBA00004123"/>
    </source>
</evidence>
<dbReference type="PANTHER" id="PTHR21213:SF33">
    <property type="entry name" value="NOVEL PROTEIN"/>
    <property type="match status" value="1"/>
</dbReference>
<name>A0ABR0YPR0_HUSHU</name>
<dbReference type="Pfam" id="PF04419">
    <property type="entry name" value="SERF-like_N"/>
    <property type="match status" value="1"/>
</dbReference>
<reference evidence="8 9" key="1">
    <citation type="submission" date="2021-05" db="EMBL/GenBank/DDBJ databases">
        <authorList>
            <person name="Zahm M."/>
            <person name="Klopp C."/>
            <person name="Cabau C."/>
            <person name="Kuhl H."/>
            <person name="Suciu R."/>
            <person name="Ciorpac M."/>
            <person name="Holostenco D."/>
            <person name="Gessner J."/>
            <person name="Wuertz S."/>
            <person name="Hohne C."/>
            <person name="Stock M."/>
            <person name="Gislard M."/>
            <person name="Lluch J."/>
            <person name="Milhes M."/>
            <person name="Lampietro C."/>
            <person name="Lopez Roques C."/>
            <person name="Donnadieu C."/>
            <person name="Du K."/>
            <person name="Schartl M."/>
            <person name="Guiguen Y."/>
        </authorList>
    </citation>
    <scope>NUCLEOTIDE SEQUENCE [LARGE SCALE GENOMIC DNA]</scope>
    <source>
        <strain evidence="8">Hh-F2</strain>
        <tissue evidence="8">Blood</tissue>
    </source>
</reference>
<dbReference type="PANTHER" id="PTHR21213">
    <property type="entry name" value="GEO09665P1-RELATED"/>
    <property type="match status" value="1"/>
</dbReference>
<gene>
    <name evidence="8" type="ORF">HHUSO_G25222</name>
</gene>
<evidence type="ECO:0000256" key="4">
    <source>
        <dbReference type="ARBA" id="ARBA00023242"/>
    </source>
</evidence>
<dbReference type="Proteomes" id="UP001369086">
    <property type="component" value="Unassembled WGS sequence"/>
</dbReference>
<dbReference type="Pfam" id="PF12874">
    <property type="entry name" value="zf-met"/>
    <property type="match status" value="1"/>
</dbReference>
<evidence type="ECO:0000259" key="7">
    <source>
        <dbReference type="Pfam" id="PF12874"/>
    </source>
</evidence>